<dbReference type="InterPro" id="IPR038718">
    <property type="entry name" value="SNF2-like_sf"/>
</dbReference>
<keyword evidence="2" id="KW-0378">Hydrolase</keyword>
<dbReference type="InterPro" id="IPR000330">
    <property type="entry name" value="SNF2_N"/>
</dbReference>
<dbReference type="RefSeq" id="XP_002681625.1">
    <property type="nucleotide sequence ID" value="XM_002681579.1"/>
</dbReference>
<evidence type="ECO:0000259" key="5">
    <source>
        <dbReference type="PROSITE" id="PS51192"/>
    </source>
</evidence>
<dbReference type="InterPro" id="IPR014001">
    <property type="entry name" value="Helicase_ATP-bd"/>
</dbReference>
<dbReference type="PANTHER" id="PTHR45626:SF22">
    <property type="entry name" value="DNA REPAIR PROTEIN RAD5"/>
    <property type="match status" value="1"/>
</dbReference>
<dbReference type="PANTHER" id="PTHR45626">
    <property type="entry name" value="TRANSCRIPTION TERMINATION FACTOR 2-RELATED"/>
    <property type="match status" value="1"/>
</dbReference>
<evidence type="ECO:0000256" key="4">
    <source>
        <dbReference type="SAM" id="MobiDB-lite"/>
    </source>
</evidence>
<dbReference type="OrthoDB" id="448448at2759"/>
<keyword evidence="3" id="KW-0067">ATP-binding</keyword>
<dbReference type="SUPFAM" id="SSF52540">
    <property type="entry name" value="P-loop containing nucleoside triphosphate hydrolases"/>
    <property type="match status" value="2"/>
</dbReference>
<feature type="domain" description="Helicase ATP-binding" evidence="5">
    <location>
        <begin position="1"/>
        <end position="58"/>
    </location>
</feature>
<dbReference type="Pfam" id="PF00271">
    <property type="entry name" value="Helicase_C"/>
    <property type="match status" value="1"/>
</dbReference>
<evidence type="ECO:0000256" key="1">
    <source>
        <dbReference type="ARBA" id="ARBA00022741"/>
    </source>
</evidence>
<dbReference type="Gene3D" id="3.40.50.10810">
    <property type="entry name" value="Tandem AAA-ATPase domain"/>
    <property type="match status" value="1"/>
</dbReference>
<feature type="compositionally biased region" description="Acidic residues" evidence="4">
    <location>
        <begin position="437"/>
        <end position="462"/>
    </location>
</feature>
<dbReference type="PROSITE" id="PS51192">
    <property type="entry name" value="HELICASE_ATP_BIND_1"/>
    <property type="match status" value="1"/>
</dbReference>
<feature type="domain" description="Helicase C-terminal" evidence="6">
    <location>
        <begin position="257"/>
        <end position="414"/>
    </location>
</feature>
<keyword evidence="1" id="KW-0547">Nucleotide-binding</keyword>
<evidence type="ECO:0000256" key="2">
    <source>
        <dbReference type="ARBA" id="ARBA00022801"/>
    </source>
</evidence>
<dbReference type="InterPro" id="IPR001650">
    <property type="entry name" value="Helicase_C-like"/>
</dbReference>
<gene>
    <name evidence="7" type="ORF">NAEGRDRAFT_30559</name>
</gene>
<dbReference type="Pfam" id="PF00176">
    <property type="entry name" value="SNF2-rel_dom"/>
    <property type="match status" value="1"/>
</dbReference>
<dbReference type="GO" id="GO:0005634">
    <property type="term" value="C:nucleus"/>
    <property type="evidence" value="ECO:0007669"/>
    <property type="project" value="TreeGrafter"/>
</dbReference>
<name>D2V2D8_NAEGR</name>
<accession>D2V2D8</accession>
<organism evidence="8">
    <name type="scientific">Naegleria gruberi</name>
    <name type="common">Amoeba</name>
    <dbReference type="NCBI Taxonomy" id="5762"/>
    <lineage>
        <taxon>Eukaryota</taxon>
        <taxon>Discoba</taxon>
        <taxon>Heterolobosea</taxon>
        <taxon>Tetramitia</taxon>
        <taxon>Eutetramitia</taxon>
        <taxon>Vahlkampfiidae</taxon>
        <taxon>Naegleria</taxon>
    </lineage>
</organism>
<dbReference type="eggNOG" id="KOG1001">
    <property type="taxonomic scope" value="Eukaryota"/>
</dbReference>
<evidence type="ECO:0000313" key="8">
    <source>
        <dbReference type="Proteomes" id="UP000006671"/>
    </source>
</evidence>
<dbReference type="PROSITE" id="PS51194">
    <property type="entry name" value="HELICASE_CTER"/>
    <property type="match status" value="1"/>
</dbReference>
<dbReference type="FunCoup" id="D2V2D8">
    <property type="interactions" value="173"/>
</dbReference>
<dbReference type="GO" id="GO:0005524">
    <property type="term" value="F:ATP binding"/>
    <property type="evidence" value="ECO:0007669"/>
    <property type="project" value="UniProtKB-KW"/>
</dbReference>
<feature type="region of interest" description="Disordered" evidence="4">
    <location>
        <begin position="432"/>
        <end position="471"/>
    </location>
</feature>
<dbReference type="InterPro" id="IPR050628">
    <property type="entry name" value="SNF2_RAD54_helicase_TF"/>
</dbReference>
<dbReference type="Proteomes" id="UP000006671">
    <property type="component" value="Unassembled WGS sequence"/>
</dbReference>
<dbReference type="Gene3D" id="3.40.50.300">
    <property type="entry name" value="P-loop containing nucleotide triphosphate hydrolases"/>
    <property type="match status" value="1"/>
</dbReference>
<proteinExistence type="predicted"/>
<sequence>MKFFRVVLDEAHNIKNRKSLQARATAAVDAERRWAVTGTPIQNHIDDLFSLFHFLKVNPHGDWRWWSRFIGKPFEKKDKKAIDALQSVIKKLVIRRTKNKKINGKRIVMLPPKRIETVNIQFTEAESNFYKSLYEYSKGKFNEFVRSGTVLKNYANILEMLLHLRQVCNHPALIITSFQKKSEKSTMNGFLESFEQKNAFEVYDSILPMLPQVLKLNKEKNKPKQNLEDGMISSQLKAINVTKYMRTNWRSSSKIGALIEKLRVLELGTKSVVFSQWTSMLDLVEVALEKSNIKFVRLDGKMQRKDRDDAVQKFKFDPHIQVCLISLKVGGTGLNLVWATHVFLLDPWWNPAIEEQAIDRVHRIGQDKPVTVFRFVVKDSVEERILSLQKSKTKIANEALNLGGSDDEEEENYTTYTTSFLGGSFGGGALKSKSYDSDEEYEDDDEDEFNEVTVDDLEDEESGSGGAMFGHTKKDAQKIRIKDLSTIFV</sequence>
<dbReference type="GO" id="GO:0016787">
    <property type="term" value="F:hydrolase activity"/>
    <property type="evidence" value="ECO:0007669"/>
    <property type="project" value="UniProtKB-KW"/>
</dbReference>
<dbReference type="SMART" id="SM00490">
    <property type="entry name" value="HELICc"/>
    <property type="match status" value="1"/>
</dbReference>
<evidence type="ECO:0000256" key="3">
    <source>
        <dbReference type="ARBA" id="ARBA00022840"/>
    </source>
</evidence>
<dbReference type="GO" id="GO:0006281">
    <property type="term" value="P:DNA repair"/>
    <property type="evidence" value="ECO:0007669"/>
    <property type="project" value="TreeGrafter"/>
</dbReference>
<evidence type="ECO:0000259" key="6">
    <source>
        <dbReference type="PROSITE" id="PS51194"/>
    </source>
</evidence>
<dbReference type="InParanoid" id="D2V2D8"/>
<dbReference type="VEuPathDB" id="AmoebaDB:NAEGRDRAFT_30559"/>
<dbReference type="InterPro" id="IPR027417">
    <property type="entry name" value="P-loop_NTPase"/>
</dbReference>
<keyword evidence="8" id="KW-1185">Reference proteome</keyword>
<dbReference type="AlphaFoldDB" id="D2V2D8"/>
<dbReference type="GeneID" id="8852741"/>
<dbReference type="InterPro" id="IPR049730">
    <property type="entry name" value="SNF2/RAD54-like_C"/>
</dbReference>
<reference evidence="7 8" key="1">
    <citation type="journal article" date="2010" name="Cell">
        <title>The genome of Naegleria gruberi illuminates early eukaryotic versatility.</title>
        <authorList>
            <person name="Fritz-Laylin L.K."/>
            <person name="Prochnik S.E."/>
            <person name="Ginger M.L."/>
            <person name="Dacks J.B."/>
            <person name="Carpenter M.L."/>
            <person name="Field M.C."/>
            <person name="Kuo A."/>
            <person name="Paredez A."/>
            <person name="Chapman J."/>
            <person name="Pham J."/>
            <person name="Shu S."/>
            <person name="Neupane R."/>
            <person name="Cipriano M."/>
            <person name="Mancuso J."/>
            <person name="Tu H."/>
            <person name="Salamov A."/>
            <person name="Lindquist E."/>
            <person name="Shapiro H."/>
            <person name="Lucas S."/>
            <person name="Grigoriev I.V."/>
            <person name="Cande W.Z."/>
            <person name="Fulton C."/>
            <person name="Rokhsar D.S."/>
            <person name="Dawson S.C."/>
        </authorList>
    </citation>
    <scope>NUCLEOTIDE SEQUENCE [LARGE SCALE GENOMIC DNA]</scope>
    <source>
        <strain evidence="7 8">NEG-M</strain>
    </source>
</reference>
<dbReference type="EMBL" id="GG738849">
    <property type="protein sequence ID" value="EFC48881.1"/>
    <property type="molecule type" value="Genomic_DNA"/>
</dbReference>
<dbReference type="GO" id="GO:0008094">
    <property type="term" value="F:ATP-dependent activity, acting on DNA"/>
    <property type="evidence" value="ECO:0007669"/>
    <property type="project" value="TreeGrafter"/>
</dbReference>
<dbReference type="STRING" id="5762.D2V2D8"/>
<dbReference type="OMA" id="GQECISK"/>
<protein>
    <submittedName>
        <fullName evidence="7">Predicted protein</fullName>
    </submittedName>
</protein>
<dbReference type="KEGG" id="ngr:NAEGRDRAFT_30559"/>
<dbReference type="CDD" id="cd18793">
    <property type="entry name" value="SF2_C_SNF"/>
    <property type="match status" value="1"/>
</dbReference>
<evidence type="ECO:0000313" key="7">
    <source>
        <dbReference type="EMBL" id="EFC48881.1"/>
    </source>
</evidence>